<accession>A0A1G1V5W3</accession>
<evidence type="ECO:0000313" key="3">
    <source>
        <dbReference type="Proteomes" id="UP000178319"/>
    </source>
</evidence>
<keyword evidence="1" id="KW-0732">Signal</keyword>
<feature type="chain" id="PRO_5009580967" evidence="1">
    <location>
        <begin position="35"/>
        <end position="193"/>
    </location>
</feature>
<name>A0A1G1V5W3_9BACT</name>
<dbReference type="EMBL" id="MHBZ01000030">
    <property type="protein sequence ID" value="OGY10763.1"/>
    <property type="molecule type" value="Genomic_DNA"/>
</dbReference>
<organism evidence="2 3">
    <name type="scientific">Candidatus Blackburnbacteria bacterium RIFCSPHIGHO2_02_FULL_44_20</name>
    <dbReference type="NCBI Taxonomy" id="1797516"/>
    <lineage>
        <taxon>Bacteria</taxon>
        <taxon>Candidatus Blackburniibacteriota</taxon>
    </lineage>
</organism>
<dbReference type="AlphaFoldDB" id="A0A1G1V5W3"/>
<protein>
    <submittedName>
        <fullName evidence="2">Uncharacterized protein</fullName>
    </submittedName>
</protein>
<gene>
    <name evidence="2" type="ORF">A3D26_02895</name>
</gene>
<sequence length="193" mass="21101">MFLTRIPRVSHWFTLALLAAAVAIAICISDNASAQSAAAPRIIVDVTRRIAVLTRAGGHGYHTQSGIVQRGDIVEDHIYVRNMEPERVAEIWLRGSLPFSNLEKISWQGVGANSQSWEVQLYMLENHYLLRYAPDGGIEPGGVGEYIFQYEVGTAPPSIGTNAVLSHNVIQITSGSDQRPVGDDYTSAIWLPG</sequence>
<feature type="signal peptide" evidence="1">
    <location>
        <begin position="1"/>
        <end position="34"/>
    </location>
</feature>
<reference evidence="2 3" key="1">
    <citation type="journal article" date="2016" name="Nat. Commun.">
        <title>Thousands of microbial genomes shed light on interconnected biogeochemical processes in an aquifer system.</title>
        <authorList>
            <person name="Anantharaman K."/>
            <person name="Brown C.T."/>
            <person name="Hug L.A."/>
            <person name="Sharon I."/>
            <person name="Castelle C.J."/>
            <person name="Probst A.J."/>
            <person name="Thomas B.C."/>
            <person name="Singh A."/>
            <person name="Wilkins M.J."/>
            <person name="Karaoz U."/>
            <person name="Brodie E.L."/>
            <person name="Williams K.H."/>
            <person name="Hubbard S.S."/>
            <person name="Banfield J.F."/>
        </authorList>
    </citation>
    <scope>NUCLEOTIDE SEQUENCE [LARGE SCALE GENOMIC DNA]</scope>
</reference>
<comment type="caution">
    <text evidence="2">The sequence shown here is derived from an EMBL/GenBank/DDBJ whole genome shotgun (WGS) entry which is preliminary data.</text>
</comment>
<evidence type="ECO:0000256" key="1">
    <source>
        <dbReference type="SAM" id="SignalP"/>
    </source>
</evidence>
<proteinExistence type="predicted"/>
<dbReference type="STRING" id="1797516.A3D26_02895"/>
<evidence type="ECO:0000313" key="2">
    <source>
        <dbReference type="EMBL" id="OGY10763.1"/>
    </source>
</evidence>
<dbReference type="Proteomes" id="UP000178319">
    <property type="component" value="Unassembled WGS sequence"/>
</dbReference>